<accession>X0LU73</accession>
<proteinExistence type="predicted"/>
<dbReference type="HOGENOM" id="CLU_199214_0_0_1"/>
<dbReference type="EMBL" id="JH657935">
    <property type="protein sequence ID" value="EXM24757.1"/>
    <property type="molecule type" value="Genomic_DNA"/>
</dbReference>
<sequence>MYERKVHASVPIRGSPLSVRRVSGSDSAASALTFWYARTLHRCRKAVATGVNYLYMPLELRRRLRNLKMSSYKDRI</sequence>
<gene>
    <name evidence="1" type="ORF">FOTG_08246</name>
</gene>
<name>X0LU73_FUSOX</name>
<dbReference type="Proteomes" id="UP000030701">
    <property type="component" value="Unassembled WGS sequence"/>
</dbReference>
<evidence type="ECO:0000313" key="1">
    <source>
        <dbReference type="EMBL" id="EXM24757.1"/>
    </source>
</evidence>
<reference evidence="1" key="2">
    <citation type="submission" date="2012-05" db="EMBL/GenBank/DDBJ databases">
        <title>The Genome Annotation of Fusarium oxysporum Cotton.</title>
        <authorList>
            <consortium name="The Broad Institute Genomics Platform"/>
            <person name="Ma L.-J."/>
            <person name="Corby-Kistler H."/>
            <person name="Broz K."/>
            <person name="Gale L.R."/>
            <person name="Jonkers W."/>
            <person name="O'Donnell K."/>
            <person name="Ploetz R."/>
            <person name="Steinberg C."/>
            <person name="Schwartz D.C."/>
            <person name="VanEtten H."/>
            <person name="Zhou S."/>
            <person name="Young S.K."/>
            <person name="Zeng Q."/>
            <person name="Gargeya S."/>
            <person name="Fitzgerald M."/>
            <person name="Abouelleil A."/>
            <person name="Alvarado L."/>
            <person name="Chapman S.B."/>
            <person name="Gainer-Dewar J."/>
            <person name="Goldberg J."/>
            <person name="Griggs A."/>
            <person name="Gujja S."/>
            <person name="Hansen M."/>
            <person name="Howarth C."/>
            <person name="Imamovic A."/>
            <person name="Ireland A."/>
            <person name="Larimer J."/>
            <person name="McCowan C."/>
            <person name="Murphy C."/>
            <person name="Pearson M."/>
            <person name="Poon T.W."/>
            <person name="Priest M."/>
            <person name="Roberts A."/>
            <person name="Saif S."/>
            <person name="Shea T."/>
            <person name="Sykes S."/>
            <person name="Wortman J."/>
            <person name="Nusbaum C."/>
            <person name="Birren B."/>
        </authorList>
    </citation>
    <scope>NUCLEOTIDE SEQUENCE</scope>
    <source>
        <strain evidence="1">25433</strain>
    </source>
</reference>
<protein>
    <submittedName>
        <fullName evidence="1">Uncharacterized protein</fullName>
    </submittedName>
</protein>
<organism evidence="1">
    <name type="scientific">Fusarium oxysporum f. sp. vasinfectum 25433</name>
    <dbReference type="NCBI Taxonomy" id="1089449"/>
    <lineage>
        <taxon>Eukaryota</taxon>
        <taxon>Fungi</taxon>
        <taxon>Dikarya</taxon>
        <taxon>Ascomycota</taxon>
        <taxon>Pezizomycotina</taxon>
        <taxon>Sordariomycetes</taxon>
        <taxon>Hypocreomycetidae</taxon>
        <taxon>Hypocreales</taxon>
        <taxon>Nectriaceae</taxon>
        <taxon>Fusarium</taxon>
        <taxon>Fusarium oxysporum species complex</taxon>
    </lineage>
</organism>
<dbReference type="AlphaFoldDB" id="X0LU73"/>
<reference evidence="1" key="1">
    <citation type="submission" date="2011-11" db="EMBL/GenBank/DDBJ databases">
        <title>The Genome Sequence of Fusarium oxysporum Cotton.</title>
        <authorList>
            <consortium name="The Broad Institute Genome Sequencing Platform"/>
            <person name="Ma L.-J."/>
            <person name="Gale L.R."/>
            <person name="Schwartz D.C."/>
            <person name="Zhou S."/>
            <person name="Corby-Kistler H."/>
            <person name="Young S.K."/>
            <person name="Zeng Q."/>
            <person name="Gargeya S."/>
            <person name="Fitzgerald M."/>
            <person name="Haas B."/>
            <person name="Abouelleil A."/>
            <person name="Alvarado L."/>
            <person name="Arachchi H.M."/>
            <person name="Berlin A."/>
            <person name="Brown A."/>
            <person name="Chapman S.B."/>
            <person name="Chen Z."/>
            <person name="Dunbar C."/>
            <person name="Freedman E."/>
            <person name="Gearin G."/>
            <person name="Goldberg J."/>
            <person name="Griggs A."/>
            <person name="Gujja S."/>
            <person name="Heiman D."/>
            <person name="Howarth C."/>
            <person name="Larson L."/>
            <person name="Lui A."/>
            <person name="MacDonald P.J.P."/>
            <person name="Montmayeur A."/>
            <person name="Murphy C."/>
            <person name="Neiman D."/>
            <person name="Pearson M."/>
            <person name="Priest M."/>
            <person name="Roberts A."/>
            <person name="Saif S."/>
            <person name="Shea T."/>
            <person name="Shenoy N."/>
            <person name="Sisk P."/>
            <person name="Stolte C."/>
            <person name="Sykes S."/>
            <person name="Wortman J."/>
            <person name="Nusbaum C."/>
            <person name="Birren B."/>
        </authorList>
    </citation>
    <scope>NUCLEOTIDE SEQUENCE [LARGE SCALE GENOMIC DNA]</scope>
    <source>
        <strain evidence="1">25433</strain>
    </source>
</reference>